<evidence type="ECO:0000259" key="9">
    <source>
        <dbReference type="Pfam" id="PF02224"/>
    </source>
</evidence>
<dbReference type="NCBIfam" id="TIGR00017">
    <property type="entry name" value="cmk"/>
    <property type="match status" value="1"/>
</dbReference>
<sequence>MLIAIDGPAASGKGTIAEGLARHFALKHLDTGLLYRAVGLKMIDRLEARDFSVMAIKEAQNVDPQNLNPLELDAGDVALAAAKVARVAGVRKALFQVQRDFATQKGGAVLDGRDIGSRICPEADVKMFITASPEVRAARRTAQLGSRGIKVNFDETLKQIIERDESDRTNPAGAFYPGEGAHLLDTSNLDIESSLRAAIAIVDGAVTGKPD</sequence>
<protein>
    <recommendedName>
        <fullName evidence="2">(d)CMP kinase</fullName>
        <ecNumber evidence="2">2.7.4.25</ecNumber>
    </recommendedName>
</protein>
<reference evidence="10" key="1">
    <citation type="submission" date="2018-06" db="EMBL/GenBank/DDBJ databases">
        <authorList>
            <person name="Zhirakovskaya E."/>
        </authorList>
    </citation>
    <scope>NUCLEOTIDE SEQUENCE</scope>
</reference>
<accession>A0A3B0TRF4</accession>
<keyword evidence="6" id="KW-0067">ATP-binding</keyword>
<evidence type="ECO:0000256" key="6">
    <source>
        <dbReference type="ARBA" id="ARBA00022840"/>
    </source>
</evidence>
<evidence type="ECO:0000256" key="8">
    <source>
        <dbReference type="ARBA" id="ARBA00048478"/>
    </source>
</evidence>
<dbReference type="EMBL" id="UOEO01000142">
    <property type="protein sequence ID" value="VAW20528.1"/>
    <property type="molecule type" value="Genomic_DNA"/>
</dbReference>
<dbReference type="Pfam" id="PF02224">
    <property type="entry name" value="Cytidylate_kin"/>
    <property type="match status" value="1"/>
</dbReference>
<dbReference type="InterPro" id="IPR011994">
    <property type="entry name" value="Cytidylate_kinase_dom"/>
</dbReference>
<evidence type="ECO:0000256" key="4">
    <source>
        <dbReference type="ARBA" id="ARBA00022741"/>
    </source>
</evidence>
<dbReference type="GO" id="GO:0036431">
    <property type="term" value="F:dCMP kinase activity"/>
    <property type="evidence" value="ECO:0007669"/>
    <property type="project" value="InterPro"/>
</dbReference>
<evidence type="ECO:0000313" key="10">
    <source>
        <dbReference type="EMBL" id="VAW20528.1"/>
    </source>
</evidence>
<evidence type="ECO:0000256" key="7">
    <source>
        <dbReference type="ARBA" id="ARBA00047615"/>
    </source>
</evidence>
<dbReference type="InterPro" id="IPR027417">
    <property type="entry name" value="P-loop_NTPase"/>
</dbReference>
<keyword evidence="5 10" id="KW-0418">Kinase</keyword>
<comment type="catalytic activity">
    <reaction evidence="8">
        <text>CMP + ATP = CDP + ADP</text>
        <dbReference type="Rhea" id="RHEA:11600"/>
        <dbReference type="ChEBI" id="CHEBI:30616"/>
        <dbReference type="ChEBI" id="CHEBI:58069"/>
        <dbReference type="ChEBI" id="CHEBI:60377"/>
        <dbReference type="ChEBI" id="CHEBI:456216"/>
        <dbReference type="EC" id="2.7.4.25"/>
    </reaction>
</comment>
<keyword evidence="4" id="KW-0547">Nucleotide-binding</keyword>
<keyword evidence="3 10" id="KW-0808">Transferase</keyword>
<dbReference type="InterPro" id="IPR003136">
    <property type="entry name" value="Cytidylate_kin"/>
</dbReference>
<evidence type="ECO:0000256" key="3">
    <source>
        <dbReference type="ARBA" id="ARBA00022679"/>
    </source>
</evidence>
<evidence type="ECO:0000256" key="1">
    <source>
        <dbReference type="ARBA" id="ARBA00009427"/>
    </source>
</evidence>
<gene>
    <name evidence="10" type="ORF">MNBD_ALPHA12-708</name>
</gene>
<comment type="similarity">
    <text evidence="1">Belongs to the cytidylate kinase family. Type 1 subfamily.</text>
</comment>
<comment type="catalytic activity">
    <reaction evidence="7">
        <text>dCMP + ATP = dCDP + ADP</text>
        <dbReference type="Rhea" id="RHEA:25094"/>
        <dbReference type="ChEBI" id="CHEBI:30616"/>
        <dbReference type="ChEBI" id="CHEBI:57566"/>
        <dbReference type="ChEBI" id="CHEBI:58593"/>
        <dbReference type="ChEBI" id="CHEBI:456216"/>
        <dbReference type="EC" id="2.7.4.25"/>
    </reaction>
</comment>
<feature type="domain" description="Cytidylate kinase" evidence="9">
    <location>
        <begin position="3"/>
        <end position="196"/>
    </location>
</feature>
<dbReference type="GO" id="GO:0036430">
    <property type="term" value="F:CMP kinase activity"/>
    <property type="evidence" value="ECO:0007669"/>
    <property type="project" value="RHEA"/>
</dbReference>
<name>A0A3B0TRF4_9ZZZZ</name>
<dbReference type="SUPFAM" id="SSF52540">
    <property type="entry name" value="P-loop containing nucleoside triphosphate hydrolases"/>
    <property type="match status" value="1"/>
</dbReference>
<evidence type="ECO:0000256" key="2">
    <source>
        <dbReference type="ARBA" id="ARBA00012906"/>
    </source>
</evidence>
<proteinExistence type="inferred from homology"/>
<dbReference type="AlphaFoldDB" id="A0A3B0TRF4"/>
<dbReference type="CDD" id="cd02020">
    <property type="entry name" value="CMPK"/>
    <property type="match status" value="1"/>
</dbReference>
<organism evidence="10">
    <name type="scientific">hydrothermal vent metagenome</name>
    <dbReference type="NCBI Taxonomy" id="652676"/>
    <lineage>
        <taxon>unclassified sequences</taxon>
        <taxon>metagenomes</taxon>
        <taxon>ecological metagenomes</taxon>
    </lineage>
</organism>
<evidence type="ECO:0000256" key="5">
    <source>
        <dbReference type="ARBA" id="ARBA00022777"/>
    </source>
</evidence>
<dbReference type="Gene3D" id="3.40.50.300">
    <property type="entry name" value="P-loop containing nucleotide triphosphate hydrolases"/>
    <property type="match status" value="1"/>
</dbReference>
<dbReference type="GO" id="GO:0005524">
    <property type="term" value="F:ATP binding"/>
    <property type="evidence" value="ECO:0007669"/>
    <property type="project" value="UniProtKB-KW"/>
</dbReference>
<dbReference type="EC" id="2.7.4.25" evidence="2"/>
<dbReference type="HAMAP" id="MF_00238">
    <property type="entry name" value="Cytidyl_kinase_type1"/>
    <property type="match status" value="1"/>
</dbReference>